<dbReference type="SMART" id="SM00634">
    <property type="entry name" value="BID_1"/>
    <property type="match status" value="4"/>
</dbReference>
<comment type="caution">
    <text evidence="4">The sequence shown here is derived from an EMBL/GenBank/DDBJ whole genome shotgun (WGS) entry which is preliminary data.</text>
</comment>
<gene>
    <name evidence="4" type="ORF">FN976_15880</name>
</gene>
<evidence type="ECO:0000256" key="2">
    <source>
        <dbReference type="SAM" id="SignalP"/>
    </source>
</evidence>
<name>A0A562ZQ19_9BURK</name>
<organism evidence="4 5">
    <name type="scientific">Caenimonas sedimenti</name>
    <dbReference type="NCBI Taxonomy" id="2596921"/>
    <lineage>
        <taxon>Bacteria</taxon>
        <taxon>Pseudomonadati</taxon>
        <taxon>Pseudomonadota</taxon>
        <taxon>Betaproteobacteria</taxon>
        <taxon>Burkholderiales</taxon>
        <taxon>Comamonadaceae</taxon>
        <taxon>Caenimonas</taxon>
    </lineage>
</organism>
<feature type="signal peptide" evidence="2">
    <location>
        <begin position="1"/>
        <end position="21"/>
    </location>
</feature>
<dbReference type="RefSeq" id="WP_145894012.1">
    <property type="nucleotide sequence ID" value="NZ_VOBQ01000012.1"/>
</dbReference>
<accession>A0A562ZQ19</accession>
<dbReference type="InterPro" id="IPR013783">
    <property type="entry name" value="Ig-like_fold"/>
</dbReference>
<dbReference type="PROSITE" id="PS51257">
    <property type="entry name" value="PROKAR_LIPOPROTEIN"/>
    <property type="match status" value="1"/>
</dbReference>
<dbReference type="Proteomes" id="UP000318199">
    <property type="component" value="Unassembled WGS sequence"/>
</dbReference>
<dbReference type="OrthoDB" id="8697973at2"/>
<dbReference type="Gene3D" id="2.60.40.10">
    <property type="entry name" value="Immunoglobulins"/>
    <property type="match status" value="4"/>
</dbReference>
<dbReference type="InterPro" id="IPR003344">
    <property type="entry name" value="Big_1_dom"/>
</dbReference>
<evidence type="ECO:0000259" key="3">
    <source>
        <dbReference type="PROSITE" id="PS51127"/>
    </source>
</evidence>
<evidence type="ECO:0000256" key="1">
    <source>
        <dbReference type="ARBA" id="ARBA00010116"/>
    </source>
</evidence>
<keyword evidence="2" id="KW-0732">Signal</keyword>
<proteinExistence type="inferred from homology"/>
<dbReference type="AlphaFoldDB" id="A0A562ZQ19"/>
<feature type="domain" description="Big-1" evidence="3">
    <location>
        <begin position="225"/>
        <end position="322"/>
    </location>
</feature>
<feature type="domain" description="Big-1" evidence="3">
    <location>
        <begin position="337"/>
        <end position="430"/>
    </location>
</feature>
<dbReference type="PROSITE" id="PS51127">
    <property type="entry name" value="BIG1"/>
    <property type="match status" value="2"/>
</dbReference>
<reference evidence="4 5" key="1">
    <citation type="submission" date="2019-07" db="EMBL/GenBank/DDBJ databases">
        <title>Caenimonas sedimenti sp. nov., isolated from activated sludge.</title>
        <authorList>
            <person name="Xu J."/>
        </authorList>
    </citation>
    <scope>NUCLEOTIDE SEQUENCE [LARGE SCALE GENOMIC DNA]</scope>
    <source>
        <strain evidence="4 5">HX-9-20</strain>
    </source>
</reference>
<dbReference type="Pfam" id="PF02369">
    <property type="entry name" value="Big_1"/>
    <property type="match status" value="1"/>
</dbReference>
<evidence type="ECO:0000313" key="5">
    <source>
        <dbReference type="Proteomes" id="UP000318199"/>
    </source>
</evidence>
<dbReference type="InterPro" id="IPR008964">
    <property type="entry name" value="Invasin/intimin_cell_adhesion"/>
</dbReference>
<sequence>MIRKLKFLGGLLLAAALAACGGGGGSPGTNPGGGGGSTTTPVAANLEVFTSSPELSSGATGSLSFTVVAKDANNQAIPGQTVTFSSSSGSLIGALPVPKTGAAGEPITSVSLTPGSDRTNRTITVTVTAGNTSRQVVIPVTGTTLTLSGDTSLLLGSTAQITVRALDSTGAPIPNSSVALRSSTGNTITPASATTNSQGVATFTLTAAAAGTDTLTATGMGASGTSVISVSPDAFRFSALASGSTIPVGTTQTVTVELRRNGSAAAGQAVTFSTTRGVITPLSAVTDSQGRASAVVSSNSAGPANIIAQVPTAQASLAVTYQATQASSLVLQANPGAIAPNTSANSAIQSVLVATVRDPIGNPVAGQVVNFTLLVDGSNGVLSPASAVTNANGIAQTAFIPGGLTTANNGVQIEATVAGTSVSGRANVTVNAQALFISIATSNTITNLNEQTYEKAFSVYVTDANGTPASSRIVNLEVLPLYYMTGSYDVDIVIDVGGFPRPTGPWRKTETGRCINEDLDRDGVLDVGEDENGNGRLDPGLPVVVTPASVTTDANGFATFKLQYGENYSTWVNTMITARAFVGGTESVKRQEYLLGASLADMTSAATPANQTSPFGAFAPSFCTPP</sequence>
<comment type="similarity">
    <text evidence="1">Belongs to the intimin/invasin family.</text>
</comment>
<dbReference type="SUPFAM" id="SSF49373">
    <property type="entry name" value="Invasin/intimin cell-adhesion fragments"/>
    <property type="match status" value="4"/>
</dbReference>
<evidence type="ECO:0000313" key="4">
    <source>
        <dbReference type="EMBL" id="TWO70456.1"/>
    </source>
</evidence>
<dbReference type="EMBL" id="VOBQ01000012">
    <property type="protein sequence ID" value="TWO70456.1"/>
    <property type="molecule type" value="Genomic_DNA"/>
</dbReference>
<feature type="chain" id="PRO_5022210944" description="Big-1 domain-containing protein" evidence="2">
    <location>
        <begin position="22"/>
        <end position="626"/>
    </location>
</feature>
<protein>
    <recommendedName>
        <fullName evidence="3">Big-1 domain-containing protein</fullName>
    </recommendedName>
</protein>
<keyword evidence="5" id="KW-1185">Reference proteome</keyword>